<keyword evidence="1" id="KW-0812">Transmembrane</keyword>
<dbReference type="EMBL" id="MHTB01000037">
    <property type="protein sequence ID" value="OHA54789.1"/>
    <property type="molecule type" value="Genomic_DNA"/>
</dbReference>
<reference evidence="2 3" key="1">
    <citation type="journal article" date="2016" name="Nat. Commun.">
        <title>Thousands of microbial genomes shed light on interconnected biogeochemical processes in an aquifer system.</title>
        <authorList>
            <person name="Anantharaman K."/>
            <person name="Brown C.T."/>
            <person name="Hug L.A."/>
            <person name="Sharon I."/>
            <person name="Castelle C.J."/>
            <person name="Probst A.J."/>
            <person name="Thomas B.C."/>
            <person name="Singh A."/>
            <person name="Wilkins M.J."/>
            <person name="Karaoz U."/>
            <person name="Brodie E.L."/>
            <person name="Williams K.H."/>
            <person name="Hubbard S.S."/>
            <person name="Banfield J.F."/>
        </authorList>
    </citation>
    <scope>NUCLEOTIDE SEQUENCE [LARGE SCALE GENOMIC DNA]</scope>
</reference>
<organism evidence="2 3">
    <name type="scientific">Candidatus Veblenbacteria bacterium RIFOXYA2_FULL_43_9</name>
    <dbReference type="NCBI Taxonomy" id="1802425"/>
    <lineage>
        <taxon>Bacteria</taxon>
        <taxon>Candidatus Vebleniibacteriota</taxon>
    </lineage>
</organism>
<name>A0A1G2Q436_9BACT</name>
<feature type="transmembrane region" description="Helical" evidence="1">
    <location>
        <begin position="63"/>
        <end position="82"/>
    </location>
</feature>
<comment type="caution">
    <text evidence="2">The sequence shown here is derived from an EMBL/GenBank/DDBJ whole genome shotgun (WGS) entry which is preliminary data.</text>
</comment>
<evidence type="ECO:0000256" key="1">
    <source>
        <dbReference type="SAM" id="Phobius"/>
    </source>
</evidence>
<accession>A0A1G2Q436</accession>
<keyword evidence="1" id="KW-0472">Membrane</keyword>
<keyword evidence="1" id="KW-1133">Transmembrane helix</keyword>
<gene>
    <name evidence="2" type="ORF">A2226_02865</name>
</gene>
<dbReference type="AlphaFoldDB" id="A0A1G2Q436"/>
<evidence type="ECO:0000313" key="2">
    <source>
        <dbReference type="EMBL" id="OHA54789.1"/>
    </source>
</evidence>
<protein>
    <submittedName>
        <fullName evidence="2">Uncharacterized protein</fullName>
    </submittedName>
</protein>
<sequence length="83" mass="9285">MIKMECNKATNGKHIWVHHTDAGWVESGPKPTYFMCEHCHKLIIASELTQLQAIKNQTISTRVLVITTIIAFLALIVSIIGLL</sequence>
<dbReference type="Proteomes" id="UP000178936">
    <property type="component" value="Unassembled WGS sequence"/>
</dbReference>
<proteinExistence type="predicted"/>
<evidence type="ECO:0000313" key="3">
    <source>
        <dbReference type="Proteomes" id="UP000178936"/>
    </source>
</evidence>